<sequence>MLSEQGDRAAALATIEEAVRMYRGLVERSLDAFEPDLAGSLNNWSSCLSDVERFDDALRAGQQSVELYRRLARQEPQAFQANFVASLDTLARCQNQLNQITQAIETIQEAMELGVLLLKESAQTHTELVQGLRSLYLNLCEQNQIAPDAALLAAVDELLPRPDEENMSDGN</sequence>
<dbReference type="AlphaFoldDB" id="A0A7C3KBU7"/>
<evidence type="ECO:0000313" key="1">
    <source>
        <dbReference type="EMBL" id="HFM96523.1"/>
    </source>
</evidence>
<proteinExistence type="predicted"/>
<comment type="caution">
    <text evidence="1">The sequence shown here is derived from an EMBL/GenBank/DDBJ whole genome shotgun (WGS) entry which is preliminary data.</text>
</comment>
<reference evidence="1" key="1">
    <citation type="journal article" date="2020" name="mSystems">
        <title>Genome- and Community-Level Interaction Insights into Carbon Utilization and Element Cycling Functions of Hydrothermarchaeota in Hydrothermal Sediment.</title>
        <authorList>
            <person name="Zhou Z."/>
            <person name="Liu Y."/>
            <person name="Xu W."/>
            <person name="Pan J."/>
            <person name="Luo Z.H."/>
            <person name="Li M."/>
        </authorList>
    </citation>
    <scope>NUCLEOTIDE SEQUENCE [LARGE SCALE GENOMIC DNA]</scope>
    <source>
        <strain evidence="1">SpSt-418</strain>
    </source>
</reference>
<name>A0A7C3KBU7_9CYAN</name>
<dbReference type="InterPro" id="IPR011990">
    <property type="entry name" value="TPR-like_helical_dom_sf"/>
</dbReference>
<organism evidence="1">
    <name type="scientific">Oscillatoriales cyanobacterium SpSt-418</name>
    <dbReference type="NCBI Taxonomy" id="2282169"/>
    <lineage>
        <taxon>Bacteria</taxon>
        <taxon>Bacillati</taxon>
        <taxon>Cyanobacteriota</taxon>
        <taxon>Cyanophyceae</taxon>
        <taxon>Oscillatoriophycideae</taxon>
        <taxon>Oscillatoriales</taxon>
    </lineage>
</organism>
<dbReference type="EMBL" id="DSRU01000027">
    <property type="protein sequence ID" value="HFM96523.1"/>
    <property type="molecule type" value="Genomic_DNA"/>
</dbReference>
<dbReference type="SUPFAM" id="SSF48452">
    <property type="entry name" value="TPR-like"/>
    <property type="match status" value="1"/>
</dbReference>
<accession>A0A7C3KBU7</accession>
<gene>
    <name evidence="1" type="ORF">ENR64_01915</name>
</gene>
<dbReference type="Gene3D" id="1.25.40.10">
    <property type="entry name" value="Tetratricopeptide repeat domain"/>
    <property type="match status" value="1"/>
</dbReference>
<protein>
    <submittedName>
        <fullName evidence="1">Tetratricopeptide repeat protein</fullName>
    </submittedName>
</protein>